<evidence type="ECO:0000313" key="2">
    <source>
        <dbReference type="Proteomes" id="UP000257109"/>
    </source>
</evidence>
<dbReference type="EMBL" id="QJKJ01002802">
    <property type="protein sequence ID" value="RDY01253.1"/>
    <property type="molecule type" value="Genomic_DNA"/>
</dbReference>
<dbReference type="STRING" id="157652.A0A371HEN3"/>
<name>A0A371HEN3_MUCPR</name>
<dbReference type="PANTHER" id="PTHR33103">
    <property type="entry name" value="OS01G0153900 PROTEIN"/>
    <property type="match status" value="1"/>
</dbReference>
<sequence>MACNEEVTIPLTYWVDDEQKRVVMAEAGGDFVDILFSFLTLPLGTIIRLESEGNQLVDIGCIKNLYKSVKGFKADVFWNDICQKMLLFPRNPLEASCQRLKLKVDDTQPTKYFMCHSCSRIGVLLLSTFDGAMCDCGESMKNVELLVESKEESGGDKGVFVERNAKFLIYDDLTVLRSSPSNYVPPPLQFGHKDFSRMPDVPVKVDIDKIFSILKQALTSASPLSDVFLENKGSKPHSFSPYTGPSHEKGSVEIKVMVNKSKNKIQFIEADGDFVDYLVSFLTTPLGSILNLMNGKLSLGSIDKLYKSVKNLDPSWFIGSSNKSLRNPKVAPQYGCKSNPLIASQEDDTPSYWYGTVVAEDNKECKMISKREDKVQGPAEMKLFDPRCSVGARESGVGFMKRPCLFVVTDDLKVIPMTTNSSIEYLQELKNVRPSDLEEHFVEIRKSHELTLFLIWSNNNELYIIFLPFTVLCPFQFRSDVHYVYFGQALNLLRASLTSDKAVFTQSLSYLLNKWRCQRCIPFCGALL</sequence>
<dbReference type="AlphaFoldDB" id="A0A371HEN3"/>
<organism evidence="1 2">
    <name type="scientific">Mucuna pruriens</name>
    <name type="common">Velvet bean</name>
    <name type="synonym">Dolichos pruriens</name>
    <dbReference type="NCBI Taxonomy" id="157652"/>
    <lineage>
        <taxon>Eukaryota</taxon>
        <taxon>Viridiplantae</taxon>
        <taxon>Streptophyta</taxon>
        <taxon>Embryophyta</taxon>
        <taxon>Tracheophyta</taxon>
        <taxon>Spermatophyta</taxon>
        <taxon>Magnoliopsida</taxon>
        <taxon>eudicotyledons</taxon>
        <taxon>Gunneridae</taxon>
        <taxon>Pentapetalae</taxon>
        <taxon>rosids</taxon>
        <taxon>fabids</taxon>
        <taxon>Fabales</taxon>
        <taxon>Fabaceae</taxon>
        <taxon>Papilionoideae</taxon>
        <taxon>50 kb inversion clade</taxon>
        <taxon>NPAAA clade</taxon>
        <taxon>indigoferoid/millettioid clade</taxon>
        <taxon>Phaseoleae</taxon>
        <taxon>Mucuna</taxon>
    </lineage>
</organism>
<reference evidence="1" key="1">
    <citation type="submission" date="2018-05" db="EMBL/GenBank/DDBJ databases">
        <title>Draft genome of Mucuna pruriens seed.</title>
        <authorList>
            <person name="Nnadi N.E."/>
            <person name="Vos R."/>
            <person name="Hasami M.H."/>
            <person name="Devisetty U.K."/>
            <person name="Aguiy J.C."/>
        </authorList>
    </citation>
    <scope>NUCLEOTIDE SEQUENCE [LARGE SCALE GENOMIC DNA]</scope>
    <source>
        <strain evidence="1">JCA_2017</strain>
    </source>
</reference>
<dbReference type="Pfam" id="PF05056">
    <property type="entry name" value="DUF674"/>
    <property type="match status" value="1"/>
</dbReference>
<dbReference type="OrthoDB" id="1277335at2759"/>
<accession>A0A371HEN3</accession>
<keyword evidence="2" id="KW-1185">Reference proteome</keyword>
<evidence type="ECO:0008006" key="3">
    <source>
        <dbReference type="Google" id="ProtNLM"/>
    </source>
</evidence>
<dbReference type="Proteomes" id="UP000257109">
    <property type="component" value="Unassembled WGS sequence"/>
</dbReference>
<protein>
    <recommendedName>
        <fullName evidence="3">DUF674 domain-containing protein</fullName>
    </recommendedName>
</protein>
<proteinExistence type="predicted"/>
<dbReference type="PANTHER" id="PTHR33103:SF93">
    <property type="entry name" value="DUF674 FAMILY PROTEIN"/>
    <property type="match status" value="1"/>
</dbReference>
<evidence type="ECO:0000313" key="1">
    <source>
        <dbReference type="EMBL" id="RDY01253.1"/>
    </source>
</evidence>
<comment type="caution">
    <text evidence="1">The sequence shown here is derived from an EMBL/GenBank/DDBJ whole genome shotgun (WGS) entry which is preliminary data.</text>
</comment>
<dbReference type="InterPro" id="IPR007750">
    <property type="entry name" value="DUF674"/>
</dbReference>
<feature type="non-terminal residue" evidence="1">
    <location>
        <position position="1"/>
    </location>
</feature>
<gene>
    <name evidence="1" type="ORF">CR513_15446</name>
</gene>